<dbReference type="Proteomes" id="UP000009136">
    <property type="component" value="Chromosome 15"/>
</dbReference>
<feature type="domain" description="G-protein coupled receptors family 1 profile" evidence="10">
    <location>
        <begin position="41"/>
        <end position="290"/>
    </location>
</feature>
<evidence type="ECO:0000259" key="10">
    <source>
        <dbReference type="PROSITE" id="PS50262"/>
    </source>
</evidence>
<evidence type="ECO:0000256" key="6">
    <source>
        <dbReference type="ARBA" id="ARBA00023136"/>
    </source>
</evidence>
<keyword evidence="8" id="KW-0807">Transducer</keyword>
<accession>G3MXS4</accession>
<dbReference type="InterPro" id="IPR000725">
    <property type="entry name" value="Olfact_rcpt"/>
</dbReference>
<gene>
    <name evidence="11 13" type="primary">OR8J17</name>
</gene>
<evidence type="ECO:0000256" key="1">
    <source>
        <dbReference type="ARBA" id="ARBA00003929"/>
    </source>
</evidence>
<feature type="transmembrane region" description="Helical" evidence="9">
    <location>
        <begin position="207"/>
        <end position="226"/>
    </location>
</feature>
<keyword evidence="5" id="KW-0297">G-protein coupled receptor</keyword>
<dbReference type="GO" id="GO:0016020">
    <property type="term" value="C:membrane"/>
    <property type="evidence" value="ECO:0007669"/>
    <property type="project" value="UniProtKB-SubCell"/>
</dbReference>
<dbReference type="FunFam" id="1.20.1070.10:FF:000003">
    <property type="entry name" value="Olfactory receptor"/>
    <property type="match status" value="1"/>
</dbReference>
<evidence type="ECO:0000256" key="2">
    <source>
        <dbReference type="ARBA" id="ARBA00004141"/>
    </source>
</evidence>
<dbReference type="GO" id="GO:0004930">
    <property type="term" value="F:G protein-coupled receptor activity"/>
    <property type="evidence" value="ECO:0007669"/>
    <property type="project" value="UniProtKB-KW"/>
</dbReference>
<dbReference type="PANTHER" id="PTHR48018">
    <property type="entry name" value="OLFACTORY RECEPTOR"/>
    <property type="match status" value="1"/>
</dbReference>
<name>G3MXS4_BOVIN</name>
<evidence type="ECO:0000313" key="13">
    <source>
        <dbReference type="VGNC" id="VGNC:102013"/>
    </source>
</evidence>
<dbReference type="PRINTS" id="PR00245">
    <property type="entry name" value="OLFACTORYR"/>
</dbReference>
<dbReference type="InParanoid" id="G3MXS4"/>
<reference evidence="11" key="3">
    <citation type="submission" date="2025-09" db="UniProtKB">
        <authorList>
            <consortium name="Ensembl"/>
        </authorList>
    </citation>
    <scope>IDENTIFICATION</scope>
    <source>
        <strain evidence="11">Hereford</strain>
    </source>
</reference>
<comment type="function">
    <text evidence="1">Putative odorant or sperm cell receptor.</text>
</comment>
<dbReference type="OrthoDB" id="9654221at2759"/>
<evidence type="ECO:0000256" key="9">
    <source>
        <dbReference type="SAM" id="Phobius"/>
    </source>
</evidence>
<dbReference type="STRING" id="9913.ENSBTAP00000054344"/>
<dbReference type="RefSeq" id="NP_001377629.1">
    <property type="nucleotide sequence ID" value="NM_001390700.1"/>
</dbReference>
<keyword evidence="12" id="KW-1185">Reference proteome</keyword>
<keyword evidence="3 9" id="KW-0812">Transmembrane</keyword>
<dbReference type="SUPFAM" id="SSF81321">
    <property type="entry name" value="Family A G protein-coupled receptor-like"/>
    <property type="match status" value="1"/>
</dbReference>
<dbReference type="OMA" id="QADEEMF"/>
<sequence length="308" mass="34528">MANGNFTRVTEFILTGVSESPDLQIPLFFVFLVIYGLTVTGNLSIITLTSVDSRLQTSMYFFLRHLAIINIGNSTVIAPKILINFLVKKHTTSFYECATQLGGFLDFIVAEIFMLAVMAYDHYVAICNPLLYMVVVSRQACFLLVSLTYLYSFSTTVVVSCCVFSMSYCSSNVISHFYCDTVPLLALSCSDASFPETVVFISASTNLMFSITVVVASYFNIIVSILRIRSSEGRKRAFSTCASHMTAVSVFYGTLLFMYLQPRNNHSLDTDKMASVFYILVIPMLNPMIYSLRNKEVKAALRKFLTNY</sequence>
<organism evidence="11 12">
    <name type="scientific">Bos taurus</name>
    <name type="common">Bovine</name>
    <dbReference type="NCBI Taxonomy" id="9913"/>
    <lineage>
        <taxon>Eukaryota</taxon>
        <taxon>Metazoa</taxon>
        <taxon>Chordata</taxon>
        <taxon>Craniata</taxon>
        <taxon>Vertebrata</taxon>
        <taxon>Euteleostomi</taxon>
        <taxon>Mammalia</taxon>
        <taxon>Eutheria</taxon>
        <taxon>Laurasiatheria</taxon>
        <taxon>Artiodactyla</taxon>
        <taxon>Ruminantia</taxon>
        <taxon>Pecora</taxon>
        <taxon>Bovidae</taxon>
        <taxon>Bovinae</taxon>
        <taxon>Bos</taxon>
    </lineage>
</organism>
<feature type="transmembrane region" description="Helical" evidence="9">
    <location>
        <begin position="101"/>
        <end position="120"/>
    </location>
</feature>
<feature type="transmembrane region" description="Helical" evidence="9">
    <location>
        <begin position="141"/>
        <end position="168"/>
    </location>
</feature>
<dbReference type="AlphaFoldDB" id="G3MXS4"/>
<proteinExistence type="predicted"/>
<dbReference type="Ensembl" id="ENSBTAT00000066161.2">
    <property type="protein sequence ID" value="ENSBTAP00000054344.2"/>
    <property type="gene ID" value="ENSBTAG00000071950.1"/>
</dbReference>
<dbReference type="PRINTS" id="PR00237">
    <property type="entry name" value="GPCRRHODOPSN"/>
</dbReference>
<dbReference type="Pfam" id="PF13853">
    <property type="entry name" value="7tm_4"/>
    <property type="match status" value="1"/>
</dbReference>
<dbReference type="GO" id="GO:0004984">
    <property type="term" value="F:olfactory receptor activity"/>
    <property type="evidence" value="ECO:0007669"/>
    <property type="project" value="InterPro"/>
</dbReference>
<dbReference type="Gene3D" id="1.20.1070.10">
    <property type="entry name" value="Rhodopsin 7-helix transmembrane proteins"/>
    <property type="match status" value="1"/>
</dbReference>
<feature type="transmembrane region" description="Helical" evidence="9">
    <location>
        <begin position="273"/>
        <end position="292"/>
    </location>
</feature>
<dbReference type="PROSITE" id="PS50262">
    <property type="entry name" value="G_PROTEIN_RECEP_F1_2"/>
    <property type="match status" value="1"/>
</dbReference>
<evidence type="ECO:0000256" key="4">
    <source>
        <dbReference type="ARBA" id="ARBA00022989"/>
    </source>
</evidence>
<dbReference type="InterPro" id="IPR000276">
    <property type="entry name" value="GPCR_Rhodpsn"/>
</dbReference>
<evidence type="ECO:0000313" key="11">
    <source>
        <dbReference type="Ensembl" id="ENSBTAP00000054344.2"/>
    </source>
</evidence>
<feature type="transmembrane region" description="Helical" evidence="9">
    <location>
        <begin position="238"/>
        <end position="261"/>
    </location>
</feature>
<reference evidence="11" key="1">
    <citation type="submission" date="2018-03" db="EMBL/GenBank/DDBJ databases">
        <title>ARS-UCD1.2.</title>
        <authorList>
            <person name="Rosen B.D."/>
            <person name="Bickhart D.M."/>
            <person name="Koren S."/>
            <person name="Schnabel R.D."/>
            <person name="Hall R."/>
            <person name="Zimin A."/>
            <person name="Dreischer C."/>
            <person name="Schultheiss S."/>
            <person name="Schroeder S.G."/>
            <person name="Elsik C.G."/>
            <person name="Couldrey C."/>
            <person name="Liu G.E."/>
            <person name="Van Tassell C.P."/>
            <person name="Phillippy A.M."/>
            <person name="Smith T.P.L."/>
            <person name="Medrano J.F."/>
        </authorList>
    </citation>
    <scope>NUCLEOTIDE SEQUENCE [LARGE SCALE GENOMIC DNA]</scope>
    <source>
        <strain evidence="11">Hereford</strain>
    </source>
</reference>
<dbReference type="VGNC" id="VGNC:102013">
    <property type="gene designation" value="OR8J17"/>
</dbReference>
<dbReference type="GeneID" id="100336901"/>
<protein>
    <submittedName>
        <fullName evidence="11">Olfactory receptor family 8 subfamily J member 17</fullName>
    </submittedName>
</protein>
<feature type="transmembrane region" description="Helical" evidence="9">
    <location>
        <begin position="27"/>
        <end position="49"/>
    </location>
</feature>
<evidence type="ECO:0000256" key="8">
    <source>
        <dbReference type="ARBA" id="ARBA00023224"/>
    </source>
</evidence>
<evidence type="ECO:0000256" key="3">
    <source>
        <dbReference type="ARBA" id="ARBA00022692"/>
    </source>
</evidence>
<dbReference type="InterPro" id="IPR017452">
    <property type="entry name" value="GPCR_Rhodpsn_7TM"/>
</dbReference>
<comment type="subcellular location">
    <subcellularLocation>
        <location evidence="2">Membrane</location>
        <topology evidence="2">Multi-pass membrane protein</topology>
    </subcellularLocation>
</comment>
<reference evidence="11" key="2">
    <citation type="submission" date="2025-08" db="UniProtKB">
        <authorList>
            <consortium name="Ensembl"/>
        </authorList>
    </citation>
    <scope>IDENTIFICATION</scope>
    <source>
        <strain evidence="11">Hereford</strain>
    </source>
</reference>
<evidence type="ECO:0000313" key="12">
    <source>
        <dbReference type="Proteomes" id="UP000009136"/>
    </source>
</evidence>
<dbReference type="VEuPathDB" id="HostDB:ENSBTAG00000049880"/>
<dbReference type="HOGENOM" id="CLU_012526_5_5_1"/>
<keyword evidence="7" id="KW-0675">Receptor</keyword>
<feature type="transmembrane region" description="Helical" evidence="9">
    <location>
        <begin position="61"/>
        <end position="81"/>
    </location>
</feature>
<keyword evidence="4 9" id="KW-1133">Transmembrane helix</keyword>
<dbReference type="GeneTree" id="ENSGT00950000182718"/>
<dbReference type="KEGG" id="bta:100336901"/>
<evidence type="ECO:0000256" key="7">
    <source>
        <dbReference type="ARBA" id="ARBA00023170"/>
    </source>
</evidence>
<dbReference type="eggNOG" id="ENOG502SMQ4">
    <property type="taxonomic scope" value="Eukaryota"/>
</dbReference>
<evidence type="ECO:0000256" key="5">
    <source>
        <dbReference type="ARBA" id="ARBA00023040"/>
    </source>
</evidence>
<dbReference type="CTD" id="100336901"/>
<keyword evidence="6 9" id="KW-0472">Membrane</keyword>